<dbReference type="InterPro" id="IPR056917">
    <property type="entry name" value="Ig_TRAPPC10"/>
</dbReference>
<evidence type="ECO:0000259" key="2">
    <source>
        <dbReference type="Pfam" id="PF12584"/>
    </source>
</evidence>
<protein>
    <submittedName>
        <fullName evidence="4">Uncharacterized protein</fullName>
    </submittedName>
</protein>
<organism evidence="4 5">
    <name type="scientific">Eptatretus burgeri</name>
    <name type="common">Inshore hagfish</name>
    <dbReference type="NCBI Taxonomy" id="7764"/>
    <lineage>
        <taxon>Eukaryota</taxon>
        <taxon>Metazoa</taxon>
        <taxon>Chordata</taxon>
        <taxon>Craniata</taxon>
        <taxon>Vertebrata</taxon>
        <taxon>Cyclostomata</taxon>
        <taxon>Myxini</taxon>
        <taxon>Myxiniformes</taxon>
        <taxon>Myxinidae</taxon>
        <taxon>Eptatretinae</taxon>
        <taxon>Eptatretus</taxon>
    </lineage>
</organism>
<dbReference type="Proteomes" id="UP000694388">
    <property type="component" value="Unplaced"/>
</dbReference>
<reference evidence="4" key="2">
    <citation type="submission" date="2025-09" db="UniProtKB">
        <authorList>
            <consortium name="Ensembl"/>
        </authorList>
    </citation>
    <scope>IDENTIFICATION</scope>
</reference>
<dbReference type="Pfam" id="PF12584">
    <property type="entry name" value="TRAPPC10"/>
    <property type="match status" value="1"/>
</dbReference>
<proteinExistence type="predicted"/>
<evidence type="ECO:0000313" key="5">
    <source>
        <dbReference type="Proteomes" id="UP000694388"/>
    </source>
</evidence>
<dbReference type="GO" id="GO:0005829">
    <property type="term" value="C:cytosol"/>
    <property type="evidence" value="ECO:0007669"/>
    <property type="project" value="GOC"/>
</dbReference>
<evidence type="ECO:0000256" key="1">
    <source>
        <dbReference type="SAM" id="MobiDB-lite"/>
    </source>
</evidence>
<keyword evidence="5" id="KW-1185">Reference proteome</keyword>
<sequence length="738" mass="81164">HQATYLDTCSLLASDSSLDLSVRQEYCNQLLSSSSDVQSGEPVLLALEPALHLDAIRFCPASARVALHGPLSIQLQLVSHLPGPITADSLTLALHLEHTTTKPEELPVDGDPDGWLRLTEASGDRALGDRQLPLLLDFCEVHERGAQPDSPLTTSGVTYRNAHLFLRRQDSSSSPSRAREPVIEDTTRTSVACNVLLQPGNNTVSLPTLVREPGLFTLRQLCVQIGPLQLLSLRLQPLLQYTVYSQEPQLDVISGDDLLAGVPQELQVQLLTGHRALQEGEGLHISLPESLLLLDSVKIPARVESDSKNELPDIELSLELSPRLLRVRFPAVSGYHSVRFSLHVLCQPPTAIPPADDFDYHSIQEGVELKGLVVEHRVSIDSPWSIYSTLVTLTFHVPFRVQHTVLTSGHRKFVQVCVRNTCSLHFTLSQPSLGFTTEGEDTTLESLNPATTTVAWKEPWNPRHIIAVTMNMWFVKVCVQCVCAEKEAWFLWEINGQPPSPVPCRFTVAFQLGRTVEQKCPVIRKGDPNEEMSDDGEEGKPPRDCLFNYEFMLVQLATLYSVQAAVMPPLGQEMCQMGLLCSLEVSITRLCKDDPRQEGSGSPTSDWGEIPGAANVQCSQLLYQVVDNSSNWAVCGRSSGLVAMPLTERAMHKLHLEVLPLFAGYLPLPDVHLSKYLSESATDESCGEPSRTPGVESSCTTTPRLSQFDPGEVYNVSRATQVLVLPSPDTSLVDITVP</sequence>
<dbReference type="PANTHER" id="PTHR13251:SF3">
    <property type="entry name" value="TRAFFICKING PROTEIN PARTICLE COMPLEX SUBUNIT 10"/>
    <property type="match status" value="1"/>
</dbReference>
<accession>A0A8C4QR54</accession>
<dbReference type="GO" id="GO:1990071">
    <property type="term" value="C:TRAPPII protein complex"/>
    <property type="evidence" value="ECO:0007669"/>
    <property type="project" value="InterPro"/>
</dbReference>
<name>A0A8C4QR54_EPTBU</name>
<evidence type="ECO:0000259" key="3">
    <source>
        <dbReference type="Pfam" id="PF23604"/>
    </source>
</evidence>
<feature type="domain" description="TRAPPC10/Trs130 C-terminal" evidence="2">
    <location>
        <begin position="570"/>
        <end position="725"/>
    </location>
</feature>
<dbReference type="InterPro" id="IPR022233">
    <property type="entry name" value="TRAPPC10/Trs130_C"/>
</dbReference>
<dbReference type="AlphaFoldDB" id="A0A8C4QR54"/>
<dbReference type="GO" id="GO:0034498">
    <property type="term" value="P:early endosome to Golgi transport"/>
    <property type="evidence" value="ECO:0007669"/>
    <property type="project" value="TreeGrafter"/>
</dbReference>
<dbReference type="PANTHER" id="PTHR13251">
    <property type="entry name" value="EPILEPSY HOLOPROSENCEPHALY CANDIDATE 1/TMEM1"/>
    <property type="match status" value="1"/>
</dbReference>
<reference evidence="4" key="1">
    <citation type="submission" date="2025-08" db="UniProtKB">
        <authorList>
            <consortium name="Ensembl"/>
        </authorList>
    </citation>
    <scope>IDENTIFICATION</scope>
</reference>
<dbReference type="GeneTree" id="ENSGT00390000003873"/>
<feature type="region of interest" description="Disordered" evidence="1">
    <location>
        <begin position="682"/>
        <end position="702"/>
    </location>
</feature>
<dbReference type="OMA" id="RTEQHIH"/>
<dbReference type="InterPro" id="IPR045126">
    <property type="entry name" value="TRAPPC10/Trs130"/>
</dbReference>
<evidence type="ECO:0000313" key="4">
    <source>
        <dbReference type="Ensembl" id="ENSEBUP00000019370.1"/>
    </source>
</evidence>
<dbReference type="Pfam" id="PF23604">
    <property type="entry name" value="Ig_TRAPPC10"/>
    <property type="match status" value="1"/>
</dbReference>
<feature type="domain" description="TRAPPC10 Ig-like" evidence="3">
    <location>
        <begin position="253"/>
        <end position="396"/>
    </location>
</feature>
<dbReference type="GO" id="GO:0006891">
    <property type="term" value="P:intra-Golgi vesicle-mediated transport"/>
    <property type="evidence" value="ECO:0007669"/>
    <property type="project" value="TreeGrafter"/>
</dbReference>
<dbReference type="Ensembl" id="ENSEBUT00000019947.1">
    <property type="protein sequence ID" value="ENSEBUP00000019370.1"/>
    <property type="gene ID" value="ENSEBUG00000012056.1"/>
</dbReference>